<organism evidence="5 6">
    <name type="scientific">Rousettus aegyptiacus</name>
    <name type="common">Egyptian fruit bat</name>
    <name type="synonym">Pteropus aegyptiacus</name>
    <dbReference type="NCBI Taxonomy" id="9407"/>
    <lineage>
        <taxon>Eukaryota</taxon>
        <taxon>Metazoa</taxon>
        <taxon>Chordata</taxon>
        <taxon>Craniata</taxon>
        <taxon>Vertebrata</taxon>
        <taxon>Euteleostomi</taxon>
        <taxon>Mammalia</taxon>
        <taxon>Eutheria</taxon>
        <taxon>Laurasiatheria</taxon>
        <taxon>Chiroptera</taxon>
        <taxon>Yinpterochiroptera</taxon>
        <taxon>Pteropodoidea</taxon>
        <taxon>Pteropodidae</taxon>
        <taxon>Rousettinae</taxon>
        <taxon>Rousettus</taxon>
    </lineage>
</organism>
<feature type="transmembrane region" description="Helical" evidence="3">
    <location>
        <begin position="31"/>
        <end position="52"/>
    </location>
</feature>
<dbReference type="PANTHER" id="PTHR11388:SF14">
    <property type="entry name" value="SOLUTE CARRIER ORGANIC ANION TRANSPORTER FAMILY MEMBER 2A1"/>
    <property type="match status" value="1"/>
</dbReference>
<evidence type="ECO:0000256" key="1">
    <source>
        <dbReference type="ARBA" id="ARBA00004141"/>
    </source>
</evidence>
<keyword evidence="6" id="KW-1185">Reference proteome</keyword>
<keyword evidence="3" id="KW-0472">Membrane</keyword>
<comment type="caution">
    <text evidence="5">The sequence shown here is derived from an EMBL/GenBank/DDBJ whole genome shotgun (WGS) entry which is preliminary data.</text>
</comment>
<dbReference type="Gene3D" id="1.20.1250.20">
    <property type="entry name" value="MFS general substrate transporter like domains"/>
    <property type="match status" value="1"/>
</dbReference>
<keyword evidence="3" id="KW-0406">Ion transport</keyword>
<dbReference type="Pfam" id="PF03137">
    <property type="entry name" value="OATP"/>
    <property type="match status" value="1"/>
</dbReference>
<dbReference type="GO" id="GO:0015132">
    <property type="term" value="F:prostaglandin transmembrane transporter activity"/>
    <property type="evidence" value="ECO:0007669"/>
    <property type="project" value="TreeGrafter"/>
</dbReference>
<keyword evidence="3" id="KW-0813">Transport</keyword>
<evidence type="ECO:0000256" key="4">
    <source>
        <dbReference type="SAM" id="MobiDB-lite"/>
    </source>
</evidence>
<dbReference type="EMBL" id="JACASE010000004">
    <property type="protein sequence ID" value="KAF6476274.1"/>
    <property type="molecule type" value="Genomic_DNA"/>
</dbReference>
<feature type="transmembrane region" description="Helical" evidence="3">
    <location>
        <begin position="360"/>
        <end position="381"/>
    </location>
</feature>
<dbReference type="GO" id="GO:0043252">
    <property type="term" value="P:sodium-independent organic anion transport"/>
    <property type="evidence" value="ECO:0007669"/>
    <property type="project" value="TreeGrafter"/>
</dbReference>
<comment type="subcellular location">
    <subcellularLocation>
        <location evidence="3">Cell membrane</location>
        <topology evidence="3">Multi-pass membrane protein</topology>
    </subcellularLocation>
    <subcellularLocation>
        <location evidence="1">Membrane</location>
        <topology evidence="1">Multi-pass membrane protein</topology>
    </subcellularLocation>
</comment>
<feature type="transmembrane region" description="Helical" evidence="3">
    <location>
        <begin position="326"/>
        <end position="348"/>
    </location>
</feature>
<feature type="transmembrane region" description="Helical" evidence="3">
    <location>
        <begin position="170"/>
        <end position="194"/>
    </location>
</feature>
<sequence length="423" mass="46334">MGLLPKPDARRDSDASSGRARRCPRSIFSNIKVFVLCHGLLQLCQLLYSAYFKSSLTTIEKRFGLSSSSSGLISSLNEISNAILIIFVSYLGSRVHRPRLIGIGGLLLASGAFVLTLPHFLSEPYQYTLASSGNSSLFQADLCRKHLQDLPPNKCHSTAQDTRKETSSMWGLMVVAQLLAGIGTVPIQPFGISYVDDFSEPNNSPLYISILFAISVFGPAFGYLLGSAMLRVFVDYGRVDTALVNLSPRDPRWIGAWWLGLIISSAFLVLTSVPFFFFPRTMPREVERSAITDEARKMKEVKPRGSLVDFIKRFPRIFLKLLMNPLFMLVVLAQCTFSSVIAGLSTFLNKFLEKQYGASAAYANLLIAHQVLYILSLLPAAGTARARIPSSTQSVETMGWSTSPHAMLAAATSTSALQPPSNG</sequence>
<proteinExistence type="inferred from homology"/>
<dbReference type="SUPFAM" id="SSF103473">
    <property type="entry name" value="MFS general substrate transporter"/>
    <property type="match status" value="1"/>
</dbReference>
<dbReference type="InterPro" id="IPR004156">
    <property type="entry name" value="OATP"/>
</dbReference>
<comment type="caution">
    <text evidence="3">Lacks conserved residue(s) required for the propagation of feature annotation.</text>
</comment>
<feature type="region of interest" description="Disordered" evidence="4">
    <location>
        <begin position="1"/>
        <end position="20"/>
    </location>
</feature>
<protein>
    <recommendedName>
        <fullName evidence="3">Solute carrier organic anion transporter family member</fullName>
    </recommendedName>
</protein>
<dbReference type="NCBIfam" id="TIGR00805">
    <property type="entry name" value="oat"/>
    <property type="match status" value="1"/>
</dbReference>
<dbReference type="PANTHER" id="PTHR11388">
    <property type="entry name" value="ORGANIC ANION TRANSPORTER"/>
    <property type="match status" value="1"/>
</dbReference>
<evidence type="ECO:0000313" key="6">
    <source>
        <dbReference type="Proteomes" id="UP000593571"/>
    </source>
</evidence>
<dbReference type="AlphaFoldDB" id="A0A7J8HV76"/>
<dbReference type="Proteomes" id="UP000593571">
    <property type="component" value="Unassembled WGS sequence"/>
</dbReference>
<keyword evidence="3" id="KW-1133">Transmembrane helix</keyword>
<dbReference type="GO" id="GO:0016323">
    <property type="term" value="C:basolateral plasma membrane"/>
    <property type="evidence" value="ECO:0007669"/>
    <property type="project" value="TreeGrafter"/>
</dbReference>
<dbReference type="InterPro" id="IPR036259">
    <property type="entry name" value="MFS_trans_sf"/>
</dbReference>
<keyword evidence="2" id="KW-1015">Disulfide bond</keyword>
<comment type="similarity">
    <text evidence="3">Belongs to the organo anion transporter (TC 2.A.60) family.</text>
</comment>
<dbReference type="GO" id="GO:0006811">
    <property type="term" value="P:monoatomic ion transport"/>
    <property type="evidence" value="ECO:0007669"/>
    <property type="project" value="UniProtKB-KW"/>
</dbReference>
<accession>A0A7J8HV76</accession>
<reference evidence="5 6" key="1">
    <citation type="journal article" date="2020" name="Nature">
        <title>Six reference-quality genomes reveal evolution of bat adaptations.</title>
        <authorList>
            <person name="Jebb D."/>
            <person name="Huang Z."/>
            <person name="Pippel M."/>
            <person name="Hughes G.M."/>
            <person name="Lavrichenko K."/>
            <person name="Devanna P."/>
            <person name="Winkler S."/>
            <person name="Jermiin L.S."/>
            <person name="Skirmuntt E.C."/>
            <person name="Katzourakis A."/>
            <person name="Burkitt-Gray L."/>
            <person name="Ray D.A."/>
            <person name="Sullivan K.A.M."/>
            <person name="Roscito J.G."/>
            <person name="Kirilenko B.M."/>
            <person name="Davalos L.M."/>
            <person name="Corthals A.P."/>
            <person name="Power M.L."/>
            <person name="Jones G."/>
            <person name="Ransome R.D."/>
            <person name="Dechmann D.K.N."/>
            <person name="Locatelli A.G."/>
            <person name="Puechmaille S.J."/>
            <person name="Fedrigo O."/>
            <person name="Jarvis E.D."/>
            <person name="Hiller M."/>
            <person name="Vernes S.C."/>
            <person name="Myers E.W."/>
            <person name="Teeling E.C."/>
        </authorList>
    </citation>
    <scope>NUCLEOTIDE SEQUENCE [LARGE SCALE GENOMIC DNA]</scope>
    <source>
        <strain evidence="5">MRouAeg1</strain>
        <tissue evidence="5">Muscle</tissue>
    </source>
</reference>
<feature type="transmembrane region" description="Helical" evidence="3">
    <location>
        <begin position="206"/>
        <end position="234"/>
    </location>
</feature>
<feature type="transmembrane region" description="Helical" evidence="3">
    <location>
        <begin position="254"/>
        <end position="278"/>
    </location>
</feature>
<evidence type="ECO:0000256" key="3">
    <source>
        <dbReference type="RuleBase" id="RU362056"/>
    </source>
</evidence>
<evidence type="ECO:0000256" key="2">
    <source>
        <dbReference type="ARBA" id="ARBA00023157"/>
    </source>
</evidence>
<name>A0A7J8HV76_ROUAE</name>
<feature type="transmembrane region" description="Helical" evidence="3">
    <location>
        <begin position="100"/>
        <end position="121"/>
    </location>
</feature>
<dbReference type="GO" id="GO:0015347">
    <property type="term" value="F:sodium-independent organic anion transmembrane transporter activity"/>
    <property type="evidence" value="ECO:0007669"/>
    <property type="project" value="TreeGrafter"/>
</dbReference>
<gene>
    <name evidence="5" type="ORF">HJG63_018007</name>
</gene>
<feature type="transmembrane region" description="Helical" evidence="3">
    <location>
        <begin position="72"/>
        <end position="93"/>
    </location>
</feature>
<keyword evidence="3" id="KW-0812">Transmembrane</keyword>
<evidence type="ECO:0000313" key="5">
    <source>
        <dbReference type="EMBL" id="KAF6476274.1"/>
    </source>
</evidence>